<sequence>MDGDTAAGPQYGRRLMVNIINDVARKDPERTWIMIPQSATPKDGWKSVSFKTAANAINRIARKVSRW</sequence>
<dbReference type="AlphaFoldDB" id="A0AA38VTB7"/>
<reference evidence="1" key="1">
    <citation type="submission" date="2022-07" db="EMBL/GenBank/DDBJ databases">
        <title>Fungi with potential for degradation of polypropylene.</title>
        <authorList>
            <person name="Gostincar C."/>
        </authorList>
    </citation>
    <scope>NUCLEOTIDE SEQUENCE</scope>
    <source>
        <strain evidence="1">EXF-13287</strain>
    </source>
</reference>
<evidence type="ECO:0000313" key="1">
    <source>
        <dbReference type="EMBL" id="KAJ9164701.1"/>
    </source>
</evidence>
<organism evidence="1 2">
    <name type="scientific">Coniochaeta hoffmannii</name>
    <dbReference type="NCBI Taxonomy" id="91930"/>
    <lineage>
        <taxon>Eukaryota</taxon>
        <taxon>Fungi</taxon>
        <taxon>Dikarya</taxon>
        <taxon>Ascomycota</taxon>
        <taxon>Pezizomycotina</taxon>
        <taxon>Sordariomycetes</taxon>
        <taxon>Sordariomycetidae</taxon>
        <taxon>Coniochaetales</taxon>
        <taxon>Coniochaetaceae</taxon>
        <taxon>Coniochaeta</taxon>
    </lineage>
</organism>
<dbReference type="EMBL" id="JANBVN010000010">
    <property type="protein sequence ID" value="KAJ9164701.1"/>
    <property type="molecule type" value="Genomic_DNA"/>
</dbReference>
<evidence type="ECO:0000313" key="2">
    <source>
        <dbReference type="Proteomes" id="UP001174691"/>
    </source>
</evidence>
<protein>
    <submittedName>
        <fullName evidence="1">Uncharacterized protein</fullName>
    </submittedName>
</protein>
<comment type="caution">
    <text evidence="1">The sequence shown here is derived from an EMBL/GenBank/DDBJ whole genome shotgun (WGS) entry which is preliminary data.</text>
</comment>
<proteinExistence type="predicted"/>
<keyword evidence="2" id="KW-1185">Reference proteome</keyword>
<gene>
    <name evidence="1" type="ORF">NKR19_g1128</name>
</gene>
<accession>A0AA38VTB7</accession>
<dbReference type="Proteomes" id="UP001174691">
    <property type="component" value="Unassembled WGS sequence"/>
</dbReference>
<name>A0AA38VTB7_9PEZI</name>